<name>A0ABQ1L1A8_9SPHI</name>
<dbReference type="Proteomes" id="UP000597338">
    <property type="component" value="Unassembled WGS sequence"/>
</dbReference>
<reference evidence="2" key="1">
    <citation type="journal article" date="2019" name="Int. J. Syst. Evol. Microbiol.">
        <title>The Global Catalogue of Microorganisms (GCM) 10K type strain sequencing project: providing services to taxonomists for standard genome sequencing and annotation.</title>
        <authorList>
            <consortium name="The Broad Institute Genomics Platform"/>
            <consortium name="The Broad Institute Genome Sequencing Center for Infectious Disease"/>
            <person name="Wu L."/>
            <person name="Ma J."/>
        </authorList>
    </citation>
    <scope>NUCLEOTIDE SEQUENCE [LARGE SCALE GENOMIC DNA]</scope>
    <source>
        <strain evidence="2">CGMCC 1.15342</strain>
    </source>
</reference>
<dbReference type="EMBL" id="BMIK01000001">
    <property type="protein sequence ID" value="GGC16988.1"/>
    <property type="molecule type" value="Genomic_DNA"/>
</dbReference>
<evidence type="ECO:0000313" key="2">
    <source>
        <dbReference type="Proteomes" id="UP000597338"/>
    </source>
</evidence>
<comment type="caution">
    <text evidence="1">The sequence shown here is derived from an EMBL/GenBank/DDBJ whole genome shotgun (WGS) entry which is preliminary data.</text>
</comment>
<keyword evidence="2" id="KW-1185">Reference proteome</keyword>
<sequence length="325" mass="37486">MVRCWFTVGKHVEFTGYLIIQAFNYLEETGDDAFVKEIFPMLNWAWQVQAEELIQGMLPFNGDETYVAGGILPREALCDGSAEATLLFINASEDLLAWSKDKQMWNEKEMTLAEQILTDTKDRYRRNFISEGRLQTNNPDRMEGQEYPLFRHGVCEQIGRVEGCEVFGWTQKTQTNRYLCANCFAKSSLPAVRSNVYFIPSVTLTPCYINDSFLDGNLTSRFVEELASDYIKTGRFPSQQQGTGQYKILGYDYGFFLYALTQINHQLRYKIYEEMMEAIDKTGAWVEYYMEGKPNGTFCRPWESAINIEAAILFAEREGAMDKKK</sequence>
<evidence type="ECO:0008006" key="3">
    <source>
        <dbReference type="Google" id="ProtNLM"/>
    </source>
</evidence>
<evidence type="ECO:0000313" key="1">
    <source>
        <dbReference type="EMBL" id="GGC16988.1"/>
    </source>
</evidence>
<accession>A0ABQ1L1A8</accession>
<proteinExistence type="predicted"/>
<dbReference type="RefSeq" id="WP_188747206.1">
    <property type="nucleotide sequence ID" value="NZ_BMIK01000001.1"/>
</dbReference>
<protein>
    <recommendedName>
        <fullName evidence="3">Alpha-L-rhamnosidase six-hairpin glycosidase domain-containing protein</fullName>
    </recommendedName>
</protein>
<gene>
    <name evidence="1" type="ORF">GCM10011386_06020</name>
</gene>
<organism evidence="1 2">
    <name type="scientific">Parapedobacter defluvii</name>
    <dbReference type="NCBI Taxonomy" id="2045106"/>
    <lineage>
        <taxon>Bacteria</taxon>
        <taxon>Pseudomonadati</taxon>
        <taxon>Bacteroidota</taxon>
        <taxon>Sphingobacteriia</taxon>
        <taxon>Sphingobacteriales</taxon>
        <taxon>Sphingobacteriaceae</taxon>
        <taxon>Parapedobacter</taxon>
    </lineage>
</organism>